<accession>A0A3M6U4T0</accession>
<evidence type="ECO:0000313" key="2">
    <source>
        <dbReference type="Proteomes" id="UP000275408"/>
    </source>
</evidence>
<evidence type="ECO:0000313" key="1">
    <source>
        <dbReference type="EMBL" id="RMX48692.1"/>
    </source>
</evidence>
<comment type="caution">
    <text evidence="1">The sequence shown here is derived from an EMBL/GenBank/DDBJ whole genome shotgun (WGS) entry which is preliminary data.</text>
</comment>
<dbReference type="Proteomes" id="UP000275408">
    <property type="component" value="Unassembled WGS sequence"/>
</dbReference>
<dbReference type="AlphaFoldDB" id="A0A3M6U4T0"/>
<sequence>MNVFSLPLEHSTTQGSHSKRLLMPVRVSTLAF</sequence>
<reference evidence="1 2" key="1">
    <citation type="journal article" date="2018" name="Sci. Rep.">
        <title>Comparative analysis of the Pocillopora damicornis genome highlights role of immune system in coral evolution.</title>
        <authorList>
            <person name="Cunning R."/>
            <person name="Bay R.A."/>
            <person name="Gillette P."/>
            <person name="Baker A.C."/>
            <person name="Traylor-Knowles N."/>
        </authorList>
    </citation>
    <scope>NUCLEOTIDE SEQUENCE [LARGE SCALE GENOMIC DNA]</scope>
    <source>
        <strain evidence="1">RSMAS</strain>
        <tissue evidence="1">Whole animal</tissue>
    </source>
</reference>
<organism evidence="1 2">
    <name type="scientific">Pocillopora damicornis</name>
    <name type="common">Cauliflower coral</name>
    <name type="synonym">Millepora damicornis</name>
    <dbReference type="NCBI Taxonomy" id="46731"/>
    <lineage>
        <taxon>Eukaryota</taxon>
        <taxon>Metazoa</taxon>
        <taxon>Cnidaria</taxon>
        <taxon>Anthozoa</taxon>
        <taxon>Hexacorallia</taxon>
        <taxon>Scleractinia</taxon>
        <taxon>Astrocoeniina</taxon>
        <taxon>Pocilloporidae</taxon>
        <taxon>Pocillopora</taxon>
    </lineage>
</organism>
<keyword evidence="2" id="KW-1185">Reference proteome</keyword>
<proteinExistence type="predicted"/>
<dbReference type="EMBL" id="RCHS01002240">
    <property type="protein sequence ID" value="RMX48692.1"/>
    <property type="molecule type" value="Genomic_DNA"/>
</dbReference>
<name>A0A3M6U4T0_POCDA</name>
<gene>
    <name evidence="1" type="ORF">pdam_00014332</name>
</gene>
<protein>
    <submittedName>
        <fullName evidence="1">Uncharacterized protein</fullName>
    </submittedName>
</protein>